<dbReference type="EMBL" id="CP039381">
    <property type="protein sequence ID" value="QCT07740.1"/>
    <property type="molecule type" value="Genomic_DNA"/>
</dbReference>
<dbReference type="AlphaFoldDB" id="A0A4P8Y019"/>
<dbReference type="GO" id="GO:0016747">
    <property type="term" value="F:acyltransferase activity, transferring groups other than amino-acyl groups"/>
    <property type="evidence" value="ECO:0007669"/>
    <property type="project" value="InterPro"/>
</dbReference>
<protein>
    <submittedName>
        <fullName evidence="2">GNAT family N-acetyltransferase</fullName>
    </submittedName>
</protein>
<keyword evidence="2" id="KW-0808">Transferase</keyword>
<dbReference type="OrthoDB" id="1689703at2"/>
<organism evidence="2 3">
    <name type="scientific">Ruminococcus bovis</name>
    <dbReference type="NCBI Taxonomy" id="2564099"/>
    <lineage>
        <taxon>Bacteria</taxon>
        <taxon>Bacillati</taxon>
        <taxon>Bacillota</taxon>
        <taxon>Clostridia</taxon>
        <taxon>Eubacteriales</taxon>
        <taxon>Oscillospiraceae</taxon>
        <taxon>Ruminococcus</taxon>
    </lineage>
</organism>
<dbReference type="Pfam" id="PF13673">
    <property type="entry name" value="Acetyltransf_10"/>
    <property type="match status" value="1"/>
</dbReference>
<gene>
    <name evidence="2" type="ORF">E5Z56_10405</name>
</gene>
<dbReference type="CDD" id="cd04301">
    <property type="entry name" value="NAT_SF"/>
    <property type="match status" value="1"/>
</dbReference>
<evidence type="ECO:0000259" key="1">
    <source>
        <dbReference type="PROSITE" id="PS51186"/>
    </source>
</evidence>
<accession>A0A4P8Y019</accession>
<evidence type="ECO:0000313" key="2">
    <source>
        <dbReference type="EMBL" id="QCT07740.1"/>
    </source>
</evidence>
<feature type="domain" description="N-acetyltransferase" evidence="1">
    <location>
        <begin position="127"/>
        <end position="253"/>
    </location>
</feature>
<dbReference type="InterPro" id="IPR000182">
    <property type="entry name" value="GNAT_dom"/>
</dbReference>
<dbReference type="SUPFAM" id="SSF55729">
    <property type="entry name" value="Acyl-CoA N-acyltransferases (Nat)"/>
    <property type="match status" value="1"/>
</dbReference>
<proteinExistence type="predicted"/>
<reference evidence="2 3" key="1">
    <citation type="submission" date="2019-04" db="EMBL/GenBank/DDBJ databases">
        <authorList>
            <person name="Embree M."/>
            <person name="Gaffney J.R."/>
        </authorList>
    </citation>
    <scope>NUCLEOTIDE SEQUENCE [LARGE SCALE GENOMIC DNA]</scope>
    <source>
        <strain evidence="2 3">JE7A12</strain>
    </source>
</reference>
<dbReference type="InterPro" id="IPR016181">
    <property type="entry name" value="Acyl_CoA_acyltransferase"/>
</dbReference>
<dbReference type="KEGG" id="ruj:E5Z56_10405"/>
<evidence type="ECO:0000313" key="3">
    <source>
        <dbReference type="Proteomes" id="UP000301475"/>
    </source>
</evidence>
<dbReference type="Gene3D" id="3.40.630.30">
    <property type="match status" value="1"/>
</dbReference>
<sequence length="253" mass="29593">MNNLVQLEKVPFPLNNLIEKEGILNYINDYYVLVNGNFNMLYAVDDFYIAENLTYQPWLAVMGTVPSDLTEDKLRELLRPYIENEKYIAVYTNNKLISKLLSEFSIFTYHEDFINGQVNSKSNFDYSGIRLATENDLSYIEKTYTRSGHNQLLNRINQKQMWVLEDNDVLKGYMGVHKDSSLGFQYVDPNARRQNIATRLQSYVVEQVLKDNKIPFFMVSLHNEVALNFQKKLGSTFATKLFYFYAKGPYELE</sequence>
<keyword evidence="3" id="KW-1185">Reference proteome</keyword>
<dbReference type="RefSeq" id="WP_138157731.1">
    <property type="nucleotide sequence ID" value="NZ_CP039381.1"/>
</dbReference>
<dbReference type="Proteomes" id="UP000301475">
    <property type="component" value="Chromosome"/>
</dbReference>
<name>A0A4P8Y019_9FIRM</name>
<dbReference type="PROSITE" id="PS51186">
    <property type="entry name" value="GNAT"/>
    <property type="match status" value="1"/>
</dbReference>